<dbReference type="AlphaFoldDB" id="A0A2V3W6Z0"/>
<evidence type="ECO:0000313" key="2">
    <source>
        <dbReference type="EMBL" id="PXW88791.1"/>
    </source>
</evidence>
<dbReference type="EMBL" id="QJJQ01000003">
    <property type="protein sequence ID" value="PXW88791.1"/>
    <property type="molecule type" value="Genomic_DNA"/>
</dbReference>
<reference evidence="2 3" key="1">
    <citation type="submission" date="2018-05" db="EMBL/GenBank/DDBJ databases">
        <title>Genomic Encyclopedia of Type Strains, Phase IV (KMG-IV): sequencing the most valuable type-strain genomes for metagenomic binning, comparative biology and taxonomic classification.</title>
        <authorList>
            <person name="Goeker M."/>
        </authorList>
    </citation>
    <scope>NUCLEOTIDE SEQUENCE [LARGE SCALE GENOMIC DNA]</scope>
    <source>
        <strain evidence="2 3">DSM 28556</strain>
    </source>
</reference>
<feature type="domain" description="IstB-like ATP-binding" evidence="1">
    <location>
        <begin position="71"/>
        <end position="266"/>
    </location>
</feature>
<comment type="caution">
    <text evidence="2">The sequence shown here is derived from an EMBL/GenBank/DDBJ whole genome shotgun (WGS) entry which is preliminary data.</text>
</comment>
<dbReference type="Proteomes" id="UP000247978">
    <property type="component" value="Unassembled WGS sequence"/>
</dbReference>
<dbReference type="PANTHER" id="PTHR30050:SF4">
    <property type="entry name" value="ATP-BINDING PROTEIN RV3427C IN INSERTION SEQUENCE-RELATED"/>
    <property type="match status" value="1"/>
</dbReference>
<dbReference type="RefSeq" id="WP_110394616.1">
    <property type="nucleotide sequence ID" value="NZ_JBHUHB010000001.1"/>
</dbReference>
<name>A0A2V3W6Z0_9BACI</name>
<keyword evidence="3" id="KW-1185">Reference proteome</keyword>
<evidence type="ECO:0000313" key="3">
    <source>
        <dbReference type="Proteomes" id="UP000247978"/>
    </source>
</evidence>
<accession>A0A2V3W6Z0</accession>
<dbReference type="Gene3D" id="3.40.50.300">
    <property type="entry name" value="P-loop containing nucleotide triphosphate hydrolases"/>
    <property type="match status" value="1"/>
</dbReference>
<dbReference type="OrthoDB" id="2052561at2"/>
<dbReference type="PANTHER" id="PTHR30050">
    <property type="entry name" value="CHROMOSOMAL REPLICATION INITIATOR PROTEIN DNAA"/>
    <property type="match status" value="1"/>
</dbReference>
<protein>
    <submittedName>
        <fullName evidence="2">DNA replication protein DnaC</fullName>
    </submittedName>
</protein>
<organism evidence="2 3">
    <name type="scientific">Pseudogracilibacillus auburnensis</name>
    <dbReference type="NCBI Taxonomy" id="1494959"/>
    <lineage>
        <taxon>Bacteria</taxon>
        <taxon>Bacillati</taxon>
        <taxon>Bacillota</taxon>
        <taxon>Bacilli</taxon>
        <taxon>Bacillales</taxon>
        <taxon>Bacillaceae</taxon>
        <taxon>Pseudogracilibacillus</taxon>
    </lineage>
</organism>
<dbReference type="InterPro" id="IPR002611">
    <property type="entry name" value="IstB_ATP-bd"/>
</dbReference>
<dbReference type="SUPFAM" id="SSF52540">
    <property type="entry name" value="P-loop containing nucleoside triphosphate hydrolases"/>
    <property type="match status" value="1"/>
</dbReference>
<proteinExistence type="predicted"/>
<dbReference type="GO" id="GO:0005524">
    <property type="term" value="F:ATP binding"/>
    <property type="evidence" value="ECO:0007669"/>
    <property type="project" value="InterPro"/>
</dbReference>
<sequence length="270" mass="30787">MQAIKDFVFNPERKIIKEFVCDGCGELVQQTEMIIPIGPLKGEKTIADYGCKCEDIQLVKETMEQAKKNRIKRLHRIFDHNSLINKSLKTATFRTYKPPTSDLGNAKIKLMEYAKEFKKDESSNLLLVGDYGVGKSHLAVAITKELMQKGVTCLFLSVPKLLTKIRQTYSGNTGFNEADILNLIESVDLFVLDDLGTEYTNLRKDDDNWTHTKLFEVLDSRSGKPTIYTTNLTGEQLKEKVNSRNLSRMMDGTEVIEVEGPDYRMRGFRK</sequence>
<dbReference type="Pfam" id="PF01695">
    <property type="entry name" value="IstB_IS21"/>
    <property type="match status" value="1"/>
</dbReference>
<evidence type="ECO:0000259" key="1">
    <source>
        <dbReference type="Pfam" id="PF01695"/>
    </source>
</evidence>
<dbReference type="InterPro" id="IPR027417">
    <property type="entry name" value="P-loop_NTPase"/>
</dbReference>
<dbReference type="GO" id="GO:0006260">
    <property type="term" value="P:DNA replication"/>
    <property type="evidence" value="ECO:0007669"/>
    <property type="project" value="TreeGrafter"/>
</dbReference>
<gene>
    <name evidence="2" type="ORF">DFR56_103297</name>
</gene>